<keyword evidence="1" id="KW-0732">Signal</keyword>
<evidence type="ECO:0000313" key="4">
    <source>
        <dbReference type="WBParaSite" id="EVEC_0000839301-mRNA-1"/>
    </source>
</evidence>
<sequence>MAIAKLFVNELLLFALLGTITEDVFTDACAATPAADCVCPVDPVADAAVSFNGFTNVVRAGTSGGNCLYTANCACAAASANCIRFFNGPAGTGNQVGTFPATAATTIQFTCADNPTMPFTVTFVNNGVTQTIAGFLSATCTP</sequence>
<dbReference type="WBParaSite" id="EVEC_0000839301-mRNA-1">
    <property type="protein sequence ID" value="EVEC_0000839301-mRNA-1"/>
    <property type="gene ID" value="EVEC_0000839301"/>
</dbReference>
<reference evidence="4" key="1">
    <citation type="submission" date="2017-02" db="UniProtKB">
        <authorList>
            <consortium name="WormBaseParasite"/>
        </authorList>
    </citation>
    <scope>IDENTIFICATION</scope>
</reference>
<feature type="signal peptide" evidence="1">
    <location>
        <begin position="1"/>
        <end position="26"/>
    </location>
</feature>
<accession>A0A0N4VCT7</accession>
<dbReference type="EMBL" id="UXUI01009140">
    <property type="protein sequence ID" value="VDD93126.1"/>
    <property type="molecule type" value="Genomic_DNA"/>
</dbReference>
<evidence type="ECO:0000256" key="1">
    <source>
        <dbReference type="SAM" id="SignalP"/>
    </source>
</evidence>
<reference evidence="2 3" key="2">
    <citation type="submission" date="2018-10" db="EMBL/GenBank/DDBJ databases">
        <authorList>
            <consortium name="Pathogen Informatics"/>
        </authorList>
    </citation>
    <scope>NUCLEOTIDE SEQUENCE [LARGE SCALE GENOMIC DNA]</scope>
</reference>
<proteinExistence type="predicted"/>
<name>A0A0N4VCT7_ENTVE</name>
<keyword evidence="3" id="KW-1185">Reference proteome</keyword>
<protein>
    <submittedName>
        <fullName evidence="4">C6 domain-containing protein</fullName>
    </submittedName>
</protein>
<dbReference type="Proteomes" id="UP000274131">
    <property type="component" value="Unassembled WGS sequence"/>
</dbReference>
<feature type="chain" id="PRO_5043122857" evidence="1">
    <location>
        <begin position="27"/>
        <end position="142"/>
    </location>
</feature>
<organism evidence="4">
    <name type="scientific">Enterobius vermicularis</name>
    <name type="common">Human pinworm</name>
    <dbReference type="NCBI Taxonomy" id="51028"/>
    <lineage>
        <taxon>Eukaryota</taxon>
        <taxon>Metazoa</taxon>
        <taxon>Ecdysozoa</taxon>
        <taxon>Nematoda</taxon>
        <taxon>Chromadorea</taxon>
        <taxon>Rhabditida</taxon>
        <taxon>Spirurina</taxon>
        <taxon>Oxyuridomorpha</taxon>
        <taxon>Oxyuroidea</taxon>
        <taxon>Oxyuridae</taxon>
        <taxon>Enterobius</taxon>
    </lineage>
</organism>
<gene>
    <name evidence="2" type="ORF">EVEC_LOCUS7877</name>
</gene>
<evidence type="ECO:0000313" key="2">
    <source>
        <dbReference type="EMBL" id="VDD93126.1"/>
    </source>
</evidence>
<dbReference type="AlphaFoldDB" id="A0A0N4VCT7"/>
<evidence type="ECO:0000313" key="3">
    <source>
        <dbReference type="Proteomes" id="UP000274131"/>
    </source>
</evidence>